<proteinExistence type="predicted"/>
<dbReference type="EMBL" id="AJWY01005699">
    <property type="protein sequence ID" value="EKC68920.1"/>
    <property type="molecule type" value="Genomic_DNA"/>
</dbReference>
<gene>
    <name evidence="1" type="ORF">LEA_08550</name>
</gene>
<name>K1TRQ4_9ZZZZ</name>
<organism evidence="1">
    <name type="scientific">human gut metagenome</name>
    <dbReference type="NCBI Taxonomy" id="408170"/>
    <lineage>
        <taxon>unclassified sequences</taxon>
        <taxon>metagenomes</taxon>
        <taxon>organismal metagenomes</taxon>
    </lineage>
</organism>
<evidence type="ECO:0000313" key="1">
    <source>
        <dbReference type="EMBL" id="EKC68920.1"/>
    </source>
</evidence>
<sequence length="93" mass="10005">TTVAPTTKIDEDDTIPAPIGLTYAGNKDLPYYFAWQAPSSDIENYNVYVDGVFAGSSVNSSINLTADVFANGNGDYTVSVRSVKNGKCQLPHR</sequence>
<reference evidence="1" key="1">
    <citation type="journal article" date="2013" name="Environ. Microbiol.">
        <title>Microbiota from the distal guts of lean and obese adolescents exhibit partial functional redundancy besides clear differences in community structure.</title>
        <authorList>
            <person name="Ferrer M."/>
            <person name="Ruiz A."/>
            <person name="Lanza F."/>
            <person name="Haange S.B."/>
            <person name="Oberbach A."/>
            <person name="Till H."/>
            <person name="Bargiela R."/>
            <person name="Campoy C."/>
            <person name="Segura M.T."/>
            <person name="Richter M."/>
            <person name="von Bergen M."/>
            <person name="Seifert J."/>
            <person name="Suarez A."/>
        </authorList>
    </citation>
    <scope>NUCLEOTIDE SEQUENCE</scope>
</reference>
<protein>
    <submittedName>
        <fullName evidence="1">Uncharacterized protein</fullName>
    </submittedName>
</protein>
<comment type="caution">
    <text evidence="1">The sequence shown here is derived from an EMBL/GenBank/DDBJ whole genome shotgun (WGS) entry which is preliminary data.</text>
</comment>
<dbReference type="AlphaFoldDB" id="K1TRQ4"/>
<feature type="non-terminal residue" evidence="1">
    <location>
        <position position="1"/>
    </location>
</feature>
<accession>K1TRQ4</accession>